<comment type="caution">
    <text evidence="1">The sequence shown here is derived from an EMBL/GenBank/DDBJ whole genome shotgun (WGS) entry which is preliminary data.</text>
</comment>
<dbReference type="AlphaFoldDB" id="A0A8X7BP67"/>
<dbReference type="EMBL" id="BMAV01000775">
    <property type="protein sequence ID" value="GFY38298.1"/>
    <property type="molecule type" value="Genomic_DNA"/>
</dbReference>
<evidence type="ECO:0000313" key="1">
    <source>
        <dbReference type="EMBL" id="GFY38298.1"/>
    </source>
</evidence>
<proteinExistence type="predicted"/>
<reference evidence="1" key="1">
    <citation type="submission" date="2020-08" db="EMBL/GenBank/DDBJ databases">
        <title>Multicomponent nature underlies the extraordinary mechanical properties of spider dragline silk.</title>
        <authorList>
            <person name="Kono N."/>
            <person name="Nakamura H."/>
            <person name="Mori M."/>
            <person name="Yoshida Y."/>
            <person name="Ohtoshi R."/>
            <person name="Malay A.D."/>
            <person name="Moran D.A.P."/>
            <person name="Tomita M."/>
            <person name="Numata K."/>
            <person name="Arakawa K."/>
        </authorList>
    </citation>
    <scope>NUCLEOTIDE SEQUENCE</scope>
</reference>
<sequence length="391" mass="45249">MENCCSSCQVAQSVCFWGATIPCFTASVIFHDISNSKCLDAIFVTMEHFINAFDEDFDKMMIKHCKKNMSDKDFIDFILPRCMILSEGKSEVNFILTCAFVSRVIFLFDIYFRCFHCTKLASKCLLKVLNLNFRSMFESKTLWEKLVTFCRNINKKAFFLTDWNLGECLGSFTDDDSADIDCSTEYDSHEIYDNNSNEKENGRNSPKLSEYDNNACDLIPKRNCVIGVDEKFTESEDGDEILSCISSDSTGSFGKNSKELFHYDEEYSNYIWRFNNHLSKVLFTDDAALDRTFSLIIKCKSKIDENFLLTNYGDLIDDESITIMEEETPDKNMEAKKSNLVDSSNLCNMCKGKQEKYIQEFSKRYVREYPNLALVSDFIAEEIKKGKFNYY</sequence>
<gene>
    <name evidence="1" type="primary">AVEN_42790_1</name>
    <name evidence="1" type="ORF">TNIN_62151</name>
</gene>
<keyword evidence="2" id="KW-1185">Reference proteome</keyword>
<dbReference type="OrthoDB" id="6452558at2759"/>
<dbReference type="Proteomes" id="UP000886998">
    <property type="component" value="Unassembled WGS sequence"/>
</dbReference>
<protein>
    <submittedName>
        <fullName evidence="1">Uncharacterized protein</fullName>
    </submittedName>
</protein>
<evidence type="ECO:0000313" key="2">
    <source>
        <dbReference type="Proteomes" id="UP000886998"/>
    </source>
</evidence>
<organism evidence="1 2">
    <name type="scientific">Trichonephila inaurata madagascariensis</name>
    <dbReference type="NCBI Taxonomy" id="2747483"/>
    <lineage>
        <taxon>Eukaryota</taxon>
        <taxon>Metazoa</taxon>
        <taxon>Ecdysozoa</taxon>
        <taxon>Arthropoda</taxon>
        <taxon>Chelicerata</taxon>
        <taxon>Arachnida</taxon>
        <taxon>Araneae</taxon>
        <taxon>Araneomorphae</taxon>
        <taxon>Entelegynae</taxon>
        <taxon>Araneoidea</taxon>
        <taxon>Nephilidae</taxon>
        <taxon>Trichonephila</taxon>
        <taxon>Trichonephila inaurata</taxon>
    </lineage>
</organism>
<accession>A0A8X7BP67</accession>
<name>A0A8X7BP67_9ARAC</name>